<evidence type="ECO:0000256" key="1">
    <source>
        <dbReference type="SAM" id="MobiDB-lite"/>
    </source>
</evidence>
<protein>
    <submittedName>
        <fullName evidence="2">Uncharacterized protein</fullName>
    </submittedName>
</protein>
<evidence type="ECO:0000313" key="3">
    <source>
        <dbReference type="Proteomes" id="UP000825729"/>
    </source>
</evidence>
<accession>A0AAV7F078</accession>
<proteinExistence type="predicted"/>
<sequence length="61" mass="6666">MEQRIGTSSQMQFVSLIRRLQDEDVTRAVSDASSSPPLEGIQLLPSIPNHGQMSPSAVESR</sequence>
<dbReference type="EMBL" id="JAINDJ010000003">
    <property type="protein sequence ID" value="KAG9454535.1"/>
    <property type="molecule type" value="Genomic_DNA"/>
</dbReference>
<dbReference type="Proteomes" id="UP000825729">
    <property type="component" value="Unassembled WGS sequence"/>
</dbReference>
<dbReference type="AlphaFoldDB" id="A0AAV7F078"/>
<reference evidence="2 3" key="1">
    <citation type="submission" date="2021-07" db="EMBL/GenBank/DDBJ databases">
        <title>The Aristolochia fimbriata genome: insights into angiosperm evolution, floral development and chemical biosynthesis.</title>
        <authorList>
            <person name="Jiao Y."/>
        </authorList>
    </citation>
    <scope>NUCLEOTIDE SEQUENCE [LARGE SCALE GENOMIC DNA]</scope>
    <source>
        <strain evidence="2">IBCAS-2021</strain>
        <tissue evidence="2">Leaf</tissue>
    </source>
</reference>
<feature type="compositionally biased region" description="Polar residues" evidence="1">
    <location>
        <begin position="49"/>
        <end position="61"/>
    </location>
</feature>
<evidence type="ECO:0000313" key="2">
    <source>
        <dbReference type="EMBL" id="KAG9454535.1"/>
    </source>
</evidence>
<organism evidence="2 3">
    <name type="scientific">Aristolochia fimbriata</name>
    <name type="common">White veined hardy Dutchman's pipe vine</name>
    <dbReference type="NCBI Taxonomy" id="158543"/>
    <lineage>
        <taxon>Eukaryota</taxon>
        <taxon>Viridiplantae</taxon>
        <taxon>Streptophyta</taxon>
        <taxon>Embryophyta</taxon>
        <taxon>Tracheophyta</taxon>
        <taxon>Spermatophyta</taxon>
        <taxon>Magnoliopsida</taxon>
        <taxon>Magnoliidae</taxon>
        <taxon>Piperales</taxon>
        <taxon>Aristolochiaceae</taxon>
        <taxon>Aristolochia</taxon>
    </lineage>
</organism>
<comment type="caution">
    <text evidence="2">The sequence shown here is derived from an EMBL/GenBank/DDBJ whole genome shotgun (WGS) entry which is preliminary data.</text>
</comment>
<feature type="region of interest" description="Disordered" evidence="1">
    <location>
        <begin position="27"/>
        <end position="61"/>
    </location>
</feature>
<name>A0AAV7F078_ARIFI</name>
<keyword evidence="3" id="KW-1185">Reference proteome</keyword>
<gene>
    <name evidence="2" type="ORF">H6P81_007439</name>
</gene>